<feature type="compositionally biased region" description="Basic residues" evidence="1">
    <location>
        <begin position="1"/>
        <end position="10"/>
    </location>
</feature>
<dbReference type="Proteomes" id="UP001239462">
    <property type="component" value="Unassembled WGS sequence"/>
</dbReference>
<evidence type="ECO:0000313" key="3">
    <source>
        <dbReference type="Proteomes" id="UP001239462"/>
    </source>
</evidence>
<feature type="compositionally biased region" description="Basic and acidic residues" evidence="1">
    <location>
        <begin position="20"/>
        <end position="35"/>
    </location>
</feature>
<keyword evidence="3" id="KW-1185">Reference proteome</keyword>
<reference evidence="2 3" key="1">
    <citation type="submission" date="2023-06" db="EMBL/GenBank/DDBJ databases">
        <title>Roseiconus lacunae JC819 isolated from Gulf of Mannar region, Tamil Nadu.</title>
        <authorList>
            <person name="Pk S."/>
            <person name="Ch S."/>
            <person name="Ch V.R."/>
        </authorList>
    </citation>
    <scope>NUCLEOTIDE SEQUENCE [LARGE SCALE GENOMIC DNA]</scope>
    <source>
        <strain evidence="2 3">JC819</strain>
    </source>
</reference>
<name>A0ABT7PDB4_9BACT</name>
<sequence>MTRPFAKKRGKGSDFTAEQLHFRSGEKRRATKDGGKPSNSLPH</sequence>
<dbReference type="RefSeq" id="WP_261345080.1">
    <property type="nucleotide sequence ID" value="NZ_JASZZN010000002.1"/>
</dbReference>
<proteinExistence type="predicted"/>
<dbReference type="EMBL" id="JASZZN010000002">
    <property type="protein sequence ID" value="MDM4014499.1"/>
    <property type="molecule type" value="Genomic_DNA"/>
</dbReference>
<protein>
    <submittedName>
        <fullName evidence="2">Uncharacterized protein</fullName>
    </submittedName>
</protein>
<accession>A0ABT7PDB4</accession>
<organism evidence="2 3">
    <name type="scientific">Roseiconus lacunae</name>
    <dbReference type="NCBI Taxonomy" id="2605694"/>
    <lineage>
        <taxon>Bacteria</taxon>
        <taxon>Pseudomonadati</taxon>
        <taxon>Planctomycetota</taxon>
        <taxon>Planctomycetia</taxon>
        <taxon>Pirellulales</taxon>
        <taxon>Pirellulaceae</taxon>
        <taxon>Roseiconus</taxon>
    </lineage>
</organism>
<comment type="caution">
    <text evidence="2">The sequence shown here is derived from an EMBL/GenBank/DDBJ whole genome shotgun (WGS) entry which is preliminary data.</text>
</comment>
<evidence type="ECO:0000256" key="1">
    <source>
        <dbReference type="SAM" id="MobiDB-lite"/>
    </source>
</evidence>
<gene>
    <name evidence="2" type="ORF">QTN89_03580</name>
</gene>
<evidence type="ECO:0000313" key="2">
    <source>
        <dbReference type="EMBL" id="MDM4014499.1"/>
    </source>
</evidence>
<feature type="region of interest" description="Disordered" evidence="1">
    <location>
        <begin position="1"/>
        <end position="43"/>
    </location>
</feature>